<gene>
    <name evidence="2" type="ORF">HA72_0940</name>
    <name evidence="3" type="ORF">MsedA_0955</name>
    <name evidence="4" type="ORF">MsedB_0956</name>
    <name evidence="5" type="ORF">MsedC_0955</name>
    <name evidence="6" type="ORF">MsedD_0956</name>
    <name evidence="7" type="ORF">MsedE_0956</name>
</gene>
<dbReference type="EMBL" id="CP012172">
    <property type="protein sequence ID" value="AKV74008.1"/>
    <property type="molecule type" value="Genomic_DNA"/>
</dbReference>
<feature type="transmembrane region" description="Helical" evidence="1">
    <location>
        <begin position="68"/>
        <end position="89"/>
    </location>
</feature>
<proteinExistence type="predicted"/>
<organism evidence="2 8">
    <name type="scientific">Metallosphaera sedula</name>
    <dbReference type="NCBI Taxonomy" id="43687"/>
    <lineage>
        <taxon>Archaea</taxon>
        <taxon>Thermoproteota</taxon>
        <taxon>Thermoprotei</taxon>
        <taxon>Sulfolobales</taxon>
        <taxon>Sulfolobaceae</taxon>
        <taxon>Metallosphaera</taxon>
    </lineage>
</organism>
<evidence type="ECO:0000313" key="6">
    <source>
        <dbReference type="EMBL" id="AKV80745.1"/>
    </source>
</evidence>
<feature type="transmembrane region" description="Helical" evidence="1">
    <location>
        <begin position="41"/>
        <end position="62"/>
    </location>
</feature>
<dbReference type="Proteomes" id="UP000061362">
    <property type="component" value="Chromosome"/>
</dbReference>
<evidence type="ECO:0000313" key="3">
    <source>
        <dbReference type="EMBL" id="AKV74008.1"/>
    </source>
</evidence>
<dbReference type="Proteomes" id="UP000062398">
    <property type="component" value="Chromosome"/>
</dbReference>
<evidence type="ECO:0000313" key="10">
    <source>
        <dbReference type="Proteomes" id="UP000061362"/>
    </source>
</evidence>
<reference evidence="2 8" key="1">
    <citation type="journal article" date="2014" name="J. Bacteriol.">
        <title>Role of an Archaeal PitA Transporter in the Copper and Arsenic Resistance of Metallosphaera sedula, an Extreme Thermoacidophile.</title>
        <authorList>
            <person name="McCarthy S."/>
            <person name="Ai C."/>
            <person name="Wheaton G."/>
            <person name="Tevatia R."/>
            <person name="Eckrich V."/>
            <person name="Kelly R."/>
            <person name="Blum P."/>
        </authorList>
    </citation>
    <scope>NUCLEOTIDE SEQUENCE [LARGE SCALE GENOMIC DNA]</scope>
    <source>
        <strain evidence="2 8">CuR1</strain>
    </source>
</reference>
<feature type="transmembrane region" description="Helical" evidence="1">
    <location>
        <begin position="6"/>
        <end position="29"/>
    </location>
</feature>
<dbReference type="PATRIC" id="fig|43687.5.peg.968"/>
<reference evidence="10 11" key="2">
    <citation type="journal article" date="2015" name="Genome Announc.">
        <title>Complete Genome Sequences of Evolved Arsenate-Resistant Metallosphaera sedula Strains.</title>
        <authorList>
            <person name="Ai C."/>
            <person name="McCarthy S."/>
            <person name="Schackwitz W."/>
            <person name="Martin J."/>
            <person name="Lipzen A."/>
            <person name="Blum P."/>
        </authorList>
    </citation>
    <scope>NUCLEOTIDE SEQUENCE [LARGE SCALE GENOMIC DNA]</scope>
    <source>
        <strain evidence="5 11">ARS120-1</strain>
        <strain evidence="6 10">ARS120-2</strain>
        <strain evidence="3 13">ARS50-1</strain>
        <strain evidence="4 12">ARS50-2</strain>
    </source>
</reference>
<evidence type="ECO:0000313" key="8">
    <source>
        <dbReference type="Proteomes" id="UP000029084"/>
    </source>
</evidence>
<dbReference type="Proteomes" id="UP000029084">
    <property type="component" value="Chromosome"/>
</dbReference>
<evidence type="ECO:0000313" key="7">
    <source>
        <dbReference type="EMBL" id="AKV82986.1"/>
    </source>
</evidence>
<evidence type="ECO:0000313" key="4">
    <source>
        <dbReference type="EMBL" id="AKV76246.1"/>
    </source>
</evidence>
<keyword evidence="1" id="KW-0472">Membrane</keyword>
<dbReference type="EMBL" id="CP012174">
    <property type="protein sequence ID" value="AKV78500.1"/>
    <property type="molecule type" value="Genomic_DNA"/>
</dbReference>
<evidence type="ECO:0000313" key="13">
    <source>
        <dbReference type="Proteomes" id="UP000068832"/>
    </source>
</evidence>
<dbReference type="EMBL" id="CP012176">
    <property type="protein sequence ID" value="AKV82986.1"/>
    <property type="molecule type" value="Genomic_DNA"/>
</dbReference>
<feature type="transmembrane region" description="Helical" evidence="1">
    <location>
        <begin position="96"/>
        <end position="118"/>
    </location>
</feature>
<evidence type="ECO:0000313" key="12">
    <source>
        <dbReference type="Proteomes" id="UP000062475"/>
    </source>
</evidence>
<sequence length="163" mass="19043">MNIRDFYLISIILGQVIFTLEVTLILFYPNIFVSFFQYFSFINYLLAFFIDMIVILNFLQFISSRLKYLLILLFVPILGQLTEAGLIYYLSKQRKIALTAIYLALFTAGFLSSTFLQVPQSLYDVPILKSFTLGLSISDVLNVLPLIYVFLLFRKWSKEEIKR</sequence>
<dbReference type="AlphaFoldDB" id="A0A088E573"/>
<dbReference type="Proteomes" id="UP000068832">
    <property type="component" value="Chromosome"/>
</dbReference>
<evidence type="ECO:0000313" key="9">
    <source>
        <dbReference type="Proteomes" id="UP000056255"/>
    </source>
</evidence>
<dbReference type="EMBL" id="CP008822">
    <property type="protein sequence ID" value="AIM27098.1"/>
    <property type="molecule type" value="Genomic_DNA"/>
</dbReference>
<dbReference type="Proteomes" id="UP000056255">
    <property type="component" value="Chromosome"/>
</dbReference>
<feature type="transmembrane region" description="Helical" evidence="1">
    <location>
        <begin position="130"/>
        <end position="153"/>
    </location>
</feature>
<dbReference type="Proteomes" id="UP000062475">
    <property type="component" value="Chromosome"/>
</dbReference>
<keyword evidence="1" id="KW-1133">Transmembrane helix</keyword>
<evidence type="ECO:0000313" key="2">
    <source>
        <dbReference type="EMBL" id="AIM27098.1"/>
    </source>
</evidence>
<evidence type="ECO:0000256" key="1">
    <source>
        <dbReference type="SAM" id="Phobius"/>
    </source>
</evidence>
<name>A0A088E573_9CREN</name>
<evidence type="ECO:0000313" key="5">
    <source>
        <dbReference type="EMBL" id="AKV78500.1"/>
    </source>
</evidence>
<accession>A0A088E573</accession>
<evidence type="ECO:0000313" key="11">
    <source>
        <dbReference type="Proteomes" id="UP000062398"/>
    </source>
</evidence>
<dbReference type="EMBL" id="CP012175">
    <property type="protein sequence ID" value="AKV80745.1"/>
    <property type="molecule type" value="Genomic_DNA"/>
</dbReference>
<keyword evidence="1" id="KW-0812">Transmembrane</keyword>
<protein>
    <submittedName>
        <fullName evidence="2">Uncharacterized protein</fullName>
    </submittedName>
</protein>
<dbReference type="EMBL" id="CP012173">
    <property type="protein sequence ID" value="AKV76246.1"/>
    <property type="molecule type" value="Genomic_DNA"/>
</dbReference>
<reference evidence="7 9" key="3">
    <citation type="submission" date="2015-07" db="EMBL/GenBank/DDBJ databases">
        <title>Physiological, transcriptional responses and genome re-sequencing of acid resistant extremely thermoacidophilic Metallosphaera sedula SARC-M1.</title>
        <authorList>
            <person name="Ai C."/>
            <person name="McCarthy S."/>
            <person name="Eckrich V."/>
            <person name="Rudrappa D."/>
            <person name="Qiu G."/>
            <person name="Blum P."/>
        </authorList>
    </citation>
    <scope>NUCLEOTIDE SEQUENCE [LARGE SCALE GENOMIC DNA]</scope>
    <source>
        <strain evidence="7 9">SARC-M1</strain>
    </source>
</reference>